<evidence type="ECO:0000313" key="2">
    <source>
        <dbReference type="Proteomes" id="UP000028761"/>
    </source>
</evidence>
<dbReference type="GeneTree" id="ENSGT01000000221683"/>
<name>A0A8I5R8H7_PAPAN</name>
<reference evidence="1 2" key="1">
    <citation type="submission" date="2012-03" db="EMBL/GenBank/DDBJ databases">
        <title>Whole Genome Assembly of Papio anubis.</title>
        <authorList>
            <person name="Liu Y.L."/>
            <person name="Abraham K.A."/>
            <person name="Akbar H.A."/>
            <person name="Ali S.A."/>
            <person name="Anosike U.A."/>
            <person name="Aqrawi P.A."/>
            <person name="Arias F.A."/>
            <person name="Attaway T.A."/>
            <person name="Awwad R.A."/>
            <person name="Babu C.B."/>
            <person name="Bandaranaike D.B."/>
            <person name="Battles P.B."/>
            <person name="Bell A.B."/>
            <person name="Beltran B.B."/>
            <person name="Berhane-Mersha D.B."/>
            <person name="Bess C.B."/>
            <person name="Bickham C.B."/>
            <person name="Bolden T.B."/>
            <person name="Carter K.C."/>
            <person name="Chau D.C."/>
            <person name="Chavez A.C."/>
            <person name="Clerc-Blankenburg K.C."/>
            <person name="Coyle M.C."/>
            <person name="Dao M.D."/>
            <person name="Davila M.L.D."/>
            <person name="Davy-Carroll L.D."/>
            <person name="Denson S.D."/>
            <person name="Dinh H.D."/>
            <person name="Fernandez S.F."/>
            <person name="Fernando P.F."/>
            <person name="Forbes L.F."/>
            <person name="Francis C.F."/>
            <person name="Francisco L.F."/>
            <person name="Fu Q.F."/>
            <person name="Garcia-Iii R.G."/>
            <person name="Garrett T.G."/>
            <person name="Gross S.G."/>
            <person name="Gubbala S.G."/>
            <person name="Hirani K.H."/>
            <person name="Hogues M.H."/>
            <person name="Hollins B.H."/>
            <person name="Jackson L.J."/>
            <person name="Javaid M.J."/>
            <person name="Jhangiani S.J."/>
            <person name="Johnson A.J."/>
            <person name="Johnson B.J."/>
            <person name="Jones J.J."/>
            <person name="Joshi V.J."/>
            <person name="Kalu J.K."/>
            <person name="Khan N.K."/>
            <person name="Korchina V.K."/>
            <person name="Kovar C.K."/>
            <person name="Lago L.L."/>
            <person name="Lara F.L."/>
            <person name="Le T.-K.L."/>
            <person name="Lee S.L."/>
            <person name="Legall-Iii F.L."/>
            <person name="Lemon S.L."/>
            <person name="Liu J.L."/>
            <person name="Liu Y.-S.L."/>
            <person name="Liyanage D.L."/>
            <person name="Lopez J.L."/>
            <person name="Lorensuhewa L.L."/>
            <person name="Mata R.M."/>
            <person name="Mathew T.M."/>
            <person name="Mercado C.M."/>
            <person name="Mercado I.M."/>
            <person name="Morales K.M."/>
            <person name="Morgan M.M."/>
            <person name="Munidasa M.M."/>
            <person name="Ngo D.N."/>
            <person name="Nguyen L.N."/>
            <person name="Nguyen T.N."/>
            <person name="Nguyen N.N."/>
            <person name="Obregon M.O."/>
            <person name="Okwuonu G.O."/>
            <person name="Ongeri F.O."/>
            <person name="Onwere C.O."/>
            <person name="Osifeso I.O."/>
            <person name="Parra A.P."/>
            <person name="Patil S.P."/>
            <person name="Perez A.P."/>
            <person name="Perez Y.P."/>
            <person name="Pham C.P."/>
            <person name="Pu L.-L.P."/>
            <person name="Puazo M.P."/>
            <person name="Quiroz J.Q."/>
            <person name="Rouhana J.R."/>
            <person name="Ruiz M.R."/>
            <person name="Ruiz S.-J.R."/>
            <person name="Saada N.S."/>
            <person name="Santibanez J.S."/>
            <person name="Scheel M.S."/>
            <person name="Schneider B.S."/>
            <person name="Simmons D.S."/>
            <person name="Sisson I.S."/>
            <person name="Tang L.-Y.T."/>
            <person name="Thornton R.T."/>
            <person name="Tisius J.T."/>
            <person name="Toledanes G.T."/>
            <person name="Trejos Z.T."/>
            <person name="Usmani K.U."/>
            <person name="Varghese R.V."/>
            <person name="Vattathil S.V."/>
            <person name="Vee V.V."/>
            <person name="Walker D.W."/>
            <person name="Weissenberger G.W."/>
            <person name="White C.W."/>
            <person name="Williams A.W."/>
            <person name="Woodworth J.W."/>
            <person name="Wright R.W."/>
            <person name="Zhu Y.Z."/>
            <person name="Han Y.H."/>
            <person name="Newsham I.N."/>
            <person name="Nazareth L.N."/>
            <person name="Worley K.W."/>
            <person name="Muzny D.M."/>
            <person name="Rogers J.R."/>
            <person name="Gibbs R.G."/>
        </authorList>
    </citation>
    <scope>NUCLEOTIDE SEQUENCE [LARGE SCALE GENOMIC DNA]</scope>
</reference>
<reference evidence="1" key="3">
    <citation type="submission" date="2025-09" db="UniProtKB">
        <authorList>
            <consortium name="Ensembl"/>
        </authorList>
    </citation>
    <scope>IDENTIFICATION</scope>
</reference>
<accession>A0A8I5R8H7</accession>
<dbReference type="Ensembl" id="ENSPANT00000061096.1">
    <property type="protein sequence ID" value="ENSPANP00000056252.1"/>
    <property type="gene ID" value="ENSPANG00000039960.1"/>
</dbReference>
<dbReference type="AlphaFoldDB" id="A0A8I5R8H7"/>
<reference evidence="1" key="2">
    <citation type="submission" date="2025-08" db="UniProtKB">
        <authorList>
            <consortium name="Ensembl"/>
        </authorList>
    </citation>
    <scope>IDENTIFICATION</scope>
</reference>
<dbReference type="Proteomes" id="UP000028761">
    <property type="component" value="Chromosome 19"/>
</dbReference>
<organism evidence="1 2">
    <name type="scientific">Papio anubis</name>
    <name type="common">Olive baboon</name>
    <dbReference type="NCBI Taxonomy" id="9555"/>
    <lineage>
        <taxon>Eukaryota</taxon>
        <taxon>Metazoa</taxon>
        <taxon>Chordata</taxon>
        <taxon>Craniata</taxon>
        <taxon>Vertebrata</taxon>
        <taxon>Euteleostomi</taxon>
        <taxon>Mammalia</taxon>
        <taxon>Eutheria</taxon>
        <taxon>Euarchontoglires</taxon>
        <taxon>Primates</taxon>
        <taxon>Haplorrhini</taxon>
        <taxon>Catarrhini</taxon>
        <taxon>Cercopithecidae</taxon>
        <taxon>Cercopithecinae</taxon>
        <taxon>Papio</taxon>
    </lineage>
</organism>
<proteinExistence type="predicted"/>
<dbReference type="OMA" id="TWPWART"/>
<keyword evidence="2" id="KW-1185">Reference proteome</keyword>
<protein>
    <submittedName>
        <fullName evidence="1">Uncharacterized protein</fullName>
    </submittedName>
</protein>
<sequence>VALLHSGRVLSGIVAAFHPGLAAAASARASSWQRPRLPQRMWTRNTCPLRDWLNFARHLQN</sequence>
<evidence type="ECO:0000313" key="1">
    <source>
        <dbReference type="Ensembl" id="ENSPANP00000056252.1"/>
    </source>
</evidence>